<dbReference type="PANTHER" id="PTHR33064:SF37">
    <property type="entry name" value="RIBONUCLEASE H"/>
    <property type="match status" value="1"/>
</dbReference>
<dbReference type="InterPro" id="IPR043128">
    <property type="entry name" value="Rev_trsase/Diguanyl_cyclase"/>
</dbReference>
<evidence type="ECO:0000313" key="1">
    <source>
        <dbReference type="EMBL" id="JAU84945.1"/>
    </source>
</evidence>
<dbReference type="InterPro" id="IPR043502">
    <property type="entry name" value="DNA/RNA_pol_sf"/>
</dbReference>
<dbReference type="InterPro" id="IPR051320">
    <property type="entry name" value="Viral_Replic_Matur_Polypro"/>
</dbReference>
<reference evidence="1" key="1">
    <citation type="submission" date="2016-07" db="EMBL/GenBank/DDBJ databases">
        <title>De novo transcriptome assembly of four accessions of the metal hyperaccumulator plant Noccaea caerulescens.</title>
        <authorList>
            <person name="Blande D."/>
            <person name="Halimaa P."/>
            <person name="Tervahauta A.I."/>
            <person name="Aarts M.G."/>
            <person name="Karenlampi S.O."/>
        </authorList>
    </citation>
    <scope>NUCLEOTIDE SEQUENCE</scope>
</reference>
<dbReference type="PANTHER" id="PTHR33064">
    <property type="entry name" value="POL PROTEIN"/>
    <property type="match status" value="1"/>
</dbReference>
<dbReference type="AlphaFoldDB" id="A0A1J3IX91"/>
<gene>
    <name evidence="1" type="ORF">MP_TR22327_c23_g1_i1_g.65113</name>
</gene>
<organism evidence="1">
    <name type="scientific">Noccaea caerulescens</name>
    <name type="common">Alpine penny-cress</name>
    <name type="synonym">Thlaspi caerulescens</name>
    <dbReference type="NCBI Taxonomy" id="107243"/>
    <lineage>
        <taxon>Eukaryota</taxon>
        <taxon>Viridiplantae</taxon>
        <taxon>Streptophyta</taxon>
        <taxon>Embryophyta</taxon>
        <taxon>Tracheophyta</taxon>
        <taxon>Spermatophyta</taxon>
        <taxon>Magnoliopsida</taxon>
        <taxon>eudicotyledons</taxon>
        <taxon>Gunneridae</taxon>
        <taxon>Pentapetalae</taxon>
        <taxon>rosids</taxon>
        <taxon>malvids</taxon>
        <taxon>Brassicales</taxon>
        <taxon>Brassicaceae</taxon>
        <taxon>Coluteocarpeae</taxon>
        <taxon>Noccaea</taxon>
    </lineage>
</organism>
<dbReference type="FunFam" id="3.30.70.270:FF:000063">
    <property type="entry name" value="Zinc knuckle domaincontaining protein"/>
    <property type="match status" value="1"/>
</dbReference>
<sequence>MGFLGHIISTVGVFVDPAKIEAIRDWPRPSSTTEIRIFLGLSSYYRRFVKGFASMSQPMTKLTGKDVSFVWTPECLPCVKLHAFA</sequence>
<proteinExistence type="predicted"/>
<protein>
    <submittedName>
        <fullName evidence="1">Putative mitochondrial protein</fullName>
    </submittedName>
</protein>
<accession>A0A1J3IX91</accession>
<dbReference type="Gene3D" id="3.30.70.270">
    <property type="match status" value="1"/>
</dbReference>
<name>A0A1J3IX91_NOCCA</name>
<dbReference type="EMBL" id="GEVM01020993">
    <property type="protein sequence ID" value="JAU84945.1"/>
    <property type="molecule type" value="Transcribed_RNA"/>
</dbReference>
<dbReference type="SUPFAM" id="SSF56672">
    <property type="entry name" value="DNA/RNA polymerases"/>
    <property type="match status" value="1"/>
</dbReference>